<dbReference type="Proteomes" id="UP001600943">
    <property type="component" value="Unassembled WGS sequence"/>
</dbReference>
<feature type="binding site" evidence="11">
    <location>
        <position position="194"/>
    </location>
    <ligand>
        <name>pyridoxal 5'-phosphate</name>
        <dbReference type="ChEBI" id="CHEBI:597326"/>
    </ligand>
</feature>
<dbReference type="Gene3D" id="3.90.1150.10">
    <property type="entry name" value="Aspartate Aminotransferase, domain 1"/>
    <property type="match status" value="1"/>
</dbReference>
<keyword evidence="14" id="KW-1185">Reference proteome</keyword>
<evidence type="ECO:0000256" key="7">
    <source>
        <dbReference type="ARBA" id="ARBA00022898"/>
    </source>
</evidence>
<gene>
    <name evidence="11 13" type="primary">serC</name>
    <name evidence="13" type="ORF">K040078D81_29780</name>
</gene>
<name>A0ABQ0BBN5_9FIRM</name>
<evidence type="ECO:0000313" key="13">
    <source>
        <dbReference type="EMBL" id="GAA6408861.1"/>
    </source>
</evidence>
<comment type="caution">
    <text evidence="13">The sequence shown here is derived from an EMBL/GenBank/DDBJ whole genome shotgun (WGS) entry which is preliminary data.</text>
</comment>
<comment type="catalytic activity">
    <reaction evidence="9 11">
        <text>4-(phosphooxy)-L-threonine + 2-oxoglutarate = (R)-3-hydroxy-2-oxo-4-phosphooxybutanoate + L-glutamate</text>
        <dbReference type="Rhea" id="RHEA:16573"/>
        <dbReference type="ChEBI" id="CHEBI:16810"/>
        <dbReference type="ChEBI" id="CHEBI:29985"/>
        <dbReference type="ChEBI" id="CHEBI:58452"/>
        <dbReference type="ChEBI" id="CHEBI:58538"/>
        <dbReference type="EC" id="2.6.1.52"/>
    </reaction>
</comment>
<reference evidence="13 14" key="1">
    <citation type="submission" date="2024-04" db="EMBL/GenBank/DDBJ databases">
        <title>Defined microbial consortia suppress multidrug-resistant proinflammatory Enterobacteriaceae via ecological control.</title>
        <authorList>
            <person name="Furuichi M."/>
            <person name="Kawaguchi T."/>
            <person name="Pust M."/>
            <person name="Yasuma K."/>
            <person name="Plichta D."/>
            <person name="Hasegawa N."/>
            <person name="Ohya T."/>
            <person name="Bhattarai S."/>
            <person name="Sasajima S."/>
            <person name="Aoto Y."/>
            <person name="Tuganbaev T."/>
            <person name="Yaginuma M."/>
            <person name="Ueda M."/>
            <person name="Okahashi N."/>
            <person name="Amafuji K."/>
            <person name="Kiridooshi Y."/>
            <person name="Sugita K."/>
            <person name="Strazar M."/>
            <person name="Skelly A."/>
            <person name="Suda W."/>
            <person name="Hattori M."/>
            <person name="Nakamoto N."/>
            <person name="Caballero S."/>
            <person name="Norman J."/>
            <person name="Olle B."/>
            <person name="Tanoue T."/>
            <person name="Arita M."/>
            <person name="Bucci V."/>
            <person name="Atarashi K."/>
            <person name="Xavier R."/>
            <person name="Honda K."/>
        </authorList>
    </citation>
    <scope>NUCLEOTIDE SEQUENCE [LARGE SCALE GENOMIC DNA]</scope>
    <source>
        <strain evidence="14">k04-0078-D8-1</strain>
    </source>
</reference>
<keyword evidence="4 11" id="KW-0032">Aminotransferase</keyword>
<comment type="catalytic activity">
    <reaction evidence="10 11">
        <text>O-phospho-L-serine + 2-oxoglutarate = 3-phosphooxypyruvate + L-glutamate</text>
        <dbReference type="Rhea" id="RHEA:14329"/>
        <dbReference type="ChEBI" id="CHEBI:16810"/>
        <dbReference type="ChEBI" id="CHEBI:18110"/>
        <dbReference type="ChEBI" id="CHEBI:29985"/>
        <dbReference type="ChEBI" id="CHEBI:57524"/>
        <dbReference type="EC" id="2.6.1.52"/>
    </reaction>
</comment>
<comment type="subcellular location">
    <subcellularLocation>
        <location evidence="11">Cytoplasm</location>
    </subcellularLocation>
</comment>
<comment type="subunit">
    <text evidence="11">Homodimer.</text>
</comment>
<dbReference type="HAMAP" id="MF_00160">
    <property type="entry name" value="SerC_aminotrans_5"/>
    <property type="match status" value="1"/>
</dbReference>
<evidence type="ECO:0000256" key="8">
    <source>
        <dbReference type="ARBA" id="ARBA00023299"/>
    </source>
</evidence>
<dbReference type="InterPro" id="IPR015424">
    <property type="entry name" value="PyrdxlP-dep_Trfase"/>
</dbReference>
<dbReference type="SUPFAM" id="SSF53383">
    <property type="entry name" value="PLP-dependent transferases"/>
    <property type="match status" value="1"/>
</dbReference>
<evidence type="ECO:0000256" key="1">
    <source>
        <dbReference type="ARBA" id="ARBA00003483"/>
    </source>
</evidence>
<comment type="pathway">
    <text evidence="2 11">Amino-acid biosynthesis; L-serine biosynthesis; L-serine from 3-phospho-D-glycerate: step 2/3.</text>
</comment>
<evidence type="ECO:0000256" key="6">
    <source>
        <dbReference type="ARBA" id="ARBA00022679"/>
    </source>
</evidence>
<proteinExistence type="inferred from homology"/>
<evidence type="ECO:0000256" key="5">
    <source>
        <dbReference type="ARBA" id="ARBA00022605"/>
    </source>
</evidence>
<dbReference type="Pfam" id="PF00266">
    <property type="entry name" value="Aminotran_5"/>
    <property type="match status" value="1"/>
</dbReference>
<evidence type="ECO:0000256" key="2">
    <source>
        <dbReference type="ARBA" id="ARBA00005099"/>
    </source>
</evidence>
<dbReference type="InterPro" id="IPR000192">
    <property type="entry name" value="Aminotrans_V_dom"/>
</dbReference>
<dbReference type="RefSeq" id="WP_289069702.1">
    <property type="nucleotide sequence ID" value="NZ_BAABYW010000001.1"/>
</dbReference>
<protein>
    <recommendedName>
        <fullName evidence="11">Phosphoserine aminotransferase</fullName>
        <ecNumber evidence="11">2.6.1.52</ecNumber>
    </recommendedName>
    <alternativeName>
        <fullName evidence="11">Phosphohydroxythreonine aminotransferase</fullName>
        <shortName evidence="11">PSAT</shortName>
    </alternativeName>
</protein>
<feature type="binding site" evidence="11">
    <location>
        <position position="101"/>
    </location>
    <ligand>
        <name>pyridoxal 5'-phosphate</name>
        <dbReference type="ChEBI" id="CHEBI:597326"/>
    </ligand>
</feature>
<dbReference type="PIRSF" id="PIRSF000525">
    <property type="entry name" value="SerC"/>
    <property type="match status" value="1"/>
</dbReference>
<dbReference type="PANTHER" id="PTHR43247:SF1">
    <property type="entry name" value="PHOSPHOSERINE AMINOTRANSFERASE"/>
    <property type="match status" value="1"/>
</dbReference>
<feature type="modified residue" description="N6-(pyridoxal phosphate)lysine" evidence="11">
    <location>
        <position position="195"/>
    </location>
</feature>
<keyword evidence="6 11" id="KW-0808">Transferase</keyword>
<keyword evidence="5 11" id="KW-0028">Amino-acid biosynthesis</keyword>
<accession>A0ABQ0BBN5</accession>
<comment type="caution">
    <text evidence="11">Lacks conserved residue(s) required for the propagation of feature annotation.</text>
</comment>
<evidence type="ECO:0000259" key="12">
    <source>
        <dbReference type="Pfam" id="PF00266"/>
    </source>
</evidence>
<feature type="domain" description="Aminotransferase class V" evidence="12">
    <location>
        <begin position="4"/>
        <end position="348"/>
    </location>
</feature>
<dbReference type="NCBIfam" id="NF003764">
    <property type="entry name" value="PRK05355.1"/>
    <property type="match status" value="1"/>
</dbReference>
<feature type="binding site" evidence="11">
    <location>
        <position position="151"/>
    </location>
    <ligand>
        <name>pyridoxal 5'-phosphate</name>
        <dbReference type="ChEBI" id="CHEBI:597326"/>
    </ligand>
</feature>
<dbReference type="PANTHER" id="PTHR43247">
    <property type="entry name" value="PHOSPHOSERINE AMINOTRANSFERASE"/>
    <property type="match status" value="1"/>
</dbReference>
<dbReference type="InterPro" id="IPR022278">
    <property type="entry name" value="Pser_aminoTfrase"/>
</dbReference>
<evidence type="ECO:0000256" key="3">
    <source>
        <dbReference type="ARBA" id="ARBA00006904"/>
    </source>
</evidence>
<evidence type="ECO:0000256" key="11">
    <source>
        <dbReference type="HAMAP-Rule" id="MF_00160"/>
    </source>
</evidence>
<sequence>MSRVYNFSAGPAVLPEEVLQEAAAEMLDYKGTGMSVMEMSHRSKAFEDIIHTAEADLRELLHIPDNYKVLFLQGGAHQQFAMIPMNLMKNKVADYIVTGQWAKKAWQEAQKYGTANKIASSEDKTFSYIPDCSDLPISPDADYVYICENNTIYGTKFKTLPNTKGKTLVADVSSCFLSEPMDVEKYGIIYGGAQKNIGPAGVVIAIIREDLITEDVLPGTPTMLTYKTHADAESLYNTPNCYGIYMCGKVFQWLKKQGGLEAMKEHNEKKAKILYDYLDESAMFKGTVEPDSRSLMNVPFVTGDKELDAKFIKEASAAGFVNLKGHRSVGGMRASIYNAMPLKGVEALVAFMKKFEKENA</sequence>
<comment type="similarity">
    <text evidence="3 11">Belongs to the class-V pyridoxal-phosphate-dependent aminotransferase family. SerC subfamily.</text>
</comment>
<keyword evidence="11" id="KW-0963">Cytoplasm</keyword>
<keyword evidence="7 11" id="KW-0663">Pyridoxal phosphate</keyword>
<feature type="binding site" evidence="11">
    <location>
        <begin position="237"/>
        <end position="238"/>
    </location>
    <ligand>
        <name>pyridoxal 5'-phosphate</name>
        <dbReference type="ChEBI" id="CHEBI:597326"/>
    </ligand>
</feature>
<dbReference type="NCBIfam" id="TIGR01364">
    <property type="entry name" value="serC_1"/>
    <property type="match status" value="1"/>
</dbReference>
<organism evidence="13 14">
    <name type="scientific">Blautia hominis</name>
    <dbReference type="NCBI Taxonomy" id="2025493"/>
    <lineage>
        <taxon>Bacteria</taxon>
        <taxon>Bacillati</taxon>
        <taxon>Bacillota</taxon>
        <taxon>Clostridia</taxon>
        <taxon>Lachnospirales</taxon>
        <taxon>Lachnospiraceae</taxon>
        <taxon>Blautia</taxon>
    </lineage>
</organism>
<evidence type="ECO:0000256" key="9">
    <source>
        <dbReference type="ARBA" id="ARBA00047630"/>
    </source>
</evidence>
<dbReference type="EMBL" id="BAABYW010000001">
    <property type="protein sequence ID" value="GAA6408861.1"/>
    <property type="molecule type" value="Genomic_DNA"/>
</dbReference>
<comment type="function">
    <text evidence="1 11">Catalyzes the reversible conversion of 3-phosphohydroxypyruvate to phosphoserine and of 3-hydroxy-2-oxo-4-phosphonooxybutanoate to phosphohydroxythreonine.</text>
</comment>
<dbReference type="InterPro" id="IPR015421">
    <property type="entry name" value="PyrdxlP-dep_Trfase_major"/>
</dbReference>
<feature type="binding site" evidence="11">
    <location>
        <position position="42"/>
    </location>
    <ligand>
        <name>L-glutamate</name>
        <dbReference type="ChEBI" id="CHEBI:29985"/>
    </ligand>
</feature>
<dbReference type="EC" id="2.6.1.52" evidence="11"/>
<keyword evidence="8 11" id="KW-0718">Serine biosynthesis</keyword>
<feature type="binding site" evidence="11">
    <location>
        <position position="171"/>
    </location>
    <ligand>
        <name>pyridoxal 5'-phosphate</name>
        <dbReference type="ChEBI" id="CHEBI:597326"/>
    </ligand>
</feature>
<evidence type="ECO:0000256" key="4">
    <source>
        <dbReference type="ARBA" id="ARBA00022576"/>
    </source>
</evidence>
<evidence type="ECO:0000256" key="10">
    <source>
        <dbReference type="ARBA" id="ARBA00049007"/>
    </source>
</evidence>
<evidence type="ECO:0000313" key="14">
    <source>
        <dbReference type="Proteomes" id="UP001600943"/>
    </source>
</evidence>
<dbReference type="InterPro" id="IPR015422">
    <property type="entry name" value="PyrdxlP-dep_Trfase_small"/>
</dbReference>
<dbReference type="Gene3D" id="3.40.640.10">
    <property type="entry name" value="Type I PLP-dependent aspartate aminotransferase-like (Major domain)"/>
    <property type="match status" value="1"/>
</dbReference>
<comment type="cofactor">
    <cofactor evidence="11">
        <name>pyridoxal 5'-phosphate</name>
        <dbReference type="ChEBI" id="CHEBI:597326"/>
    </cofactor>
    <text evidence="11">Binds 1 pyridoxal phosphate per subunit.</text>
</comment>
<dbReference type="CDD" id="cd00611">
    <property type="entry name" value="PSAT_like"/>
    <property type="match status" value="1"/>
</dbReference>